<dbReference type="Proteomes" id="UP000184275">
    <property type="component" value="Unassembled WGS sequence"/>
</dbReference>
<evidence type="ECO:0000313" key="2">
    <source>
        <dbReference type="EMBL" id="SHK27679.1"/>
    </source>
</evidence>
<feature type="region of interest" description="Disordered" evidence="1">
    <location>
        <begin position="1"/>
        <end position="34"/>
    </location>
</feature>
<keyword evidence="3" id="KW-1185">Reference proteome</keyword>
<name>A0A1M6R5B4_9BACT</name>
<gene>
    <name evidence="2" type="ORF">SAMN05720469_103116</name>
</gene>
<dbReference type="RefSeq" id="WP_073302458.1">
    <property type="nucleotide sequence ID" value="NZ_FRAW01000003.1"/>
</dbReference>
<evidence type="ECO:0000313" key="3">
    <source>
        <dbReference type="Proteomes" id="UP000184275"/>
    </source>
</evidence>
<dbReference type="EMBL" id="FRAW01000003">
    <property type="protein sequence ID" value="SHK27679.1"/>
    <property type="molecule type" value="Genomic_DNA"/>
</dbReference>
<feature type="compositionally biased region" description="Basic and acidic residues" evidence="1">
    <location>
        <begin position="16"/>
        <end position="34"/>
    </location>
</feature>
<organism evidence="2 3">
    <name type="scientific">Fibrobacter intestinalis</name>
    <dbReference type="NCBI Taxonomy" id="28122"/>
    <lineage>
        <taxon>Bacteria</taxon>
        <taxon>Pseudomonadati</taxon>
        <taxon>Fibrobacterota</taxon>
        <taxon>Fibrobacteria</taxon>
        <taxon>Fibrobacterales</taxon>
        <taxon>Fibrobacteraceae</taxon>
        <taxon>Fibrobacter</taxon>
    </lineage>
</organism>
<dbReference type="AlphaFoldDB" id="A0A1M6R5B4"/>
<proteinExistence type="predicted"/>
<evidence type="ECO:0000256" key="1">
    <source>
        <dbReference type="SAM" id="MobiDB-lite"/>
    </source>
</evidence>
<sequence>MISDKFLAKNAASARAWEETKKRDNRPREKKASEPKIGICEKCKKEAALHSYISREMVIEGGAASFGRVVHFYCEDCMPQKRRNTPTEPPMTAKQVKNLLRGAKKNLR</sequence>
<protein>
    <submittedName>
        <fullName evidence="2">Uncharacterized protein</fullName>
    </submittedName>
</protein>
<accession>A0A1M6R5B4</accession>
<reference evidence="3" key="1">
    <citation type="submission" date="2016-11" db="EMBL/GenBank/DDBJ databases">
        <authorList>
            <person name="Varghese N."/>
            <person name="Submissions S."/>
        </authorList>
    </citation>
    <scope>NUCLEOTIDE SEQUENCE [LARGE SCALE GENOMIC DNA]</scope>
    <source>
        <strain evidence="3">UWOS</strain>
    </source>
</reference>